<gene>
    <name evidence="1" type="ORF">XSR1_40143</name>
</gene>
<keyword evidence="2" id="KW-1185">Reference proteome</keyword>
<dbReference type="Proteomes" id="UP000019202">
    <property type="component" value="Unassembled WGS sequence"/>
</dbReference>
<dbReference type="AlphaFoldDB" id="W1J077"/>
<reference evidence="1" key="1">
    <citation type="submission" date="2013-11" db="EMBL/GenBank/DDBJ databases">
        <title>Draft genome sequence and annotation of the entomopathogenic bacteria, Xenorhabdus cabanillasi strain JM26 and Xenorhabdus szentirmai strain DSM 16338.</title>
        <authorList>
            <person name="Gualtieri M."/>
            <person name="Ogier J.C."/>
            <person name="Pages S."/>
            <person name="Givaudan A."/>
            <person name="Gaudriault S."/>
        </authorList>
    </citation>
    <scope>NUCLEOTIDE SEQUENCE [LARGE SCALE GENOMIC DNA]</scope>
    <source>
        <strain evidence="1">DSM 16338</strain>
    </source>
</reference>
<comment type="caution">
    <text evidence="1">The sequence shown here is derived from an EMBL/GenBank/DDBJ whole genome shotgun (WGS) entry which is preliminary data.</text>
</comment>
<sequence>MSESMSTSALNTDVMRAAAMDLIDDDMGIQS</sequence>
<proteinExistence type="predicted"/>
<organism evidence="1 2">
    <name type="scientific">Xenorhabdus szentirmaii DSM 16338</name>
    <dbReference type="NCBI Taxonomy" id="1427518"/>
    <lineage>
        <taxon>Bacteria</taxon>
        <taxon>Pseudomonadati</taxon>
        <taxon>Pseudomonadota</taxon>
        <taxon>Gammaproteobacteria</taxon>
        <taxon>Enterobacterales</taxon>
        <taxon>Morganellaceae</taxon>
        <taxon>Xenorhabdus</taxon>
    </lineage>
</organism>
<accession>W1J077</accession>
<name>W1J077_9GAMM</name>
<protein>
    <submittedName>
        <fullName evidence="1">Uncharacterized protein</fullName>
    </submittedName>
</protein>
<evidence type="ECO:0000313" key="2">
    <source>
        <dbReference type="Proteomes" id="UP000019202"/>
    </source>
</evidence>
<evidence type="ECO:0000313" key="1">
    <source>
        <dbReference type="EMBL" id="CDL84114.1"/>
    </source>
</evidence>
<dbReference type="EMBL" id="CBXF010000099">
    <property type="protein sequence ID" value="CDL84114.1"/>
    <property type="molecule type" value="Genomic_DNA"/>
</dbReference>